<evidence type="ECO:0000313" key="3">
    <source>
        <dbReference type="Proteomes" id="UP000314294"/>
    </source>
</evidence>
<proteinExistence type="predicted"/>
<evidence type="ECO:0000313" key="2">
    <source>
        <dbReference type="EMBL" id="TNN70841.1"/>
    </source>
</evidence>
<protein>
    <submittedName>
        <fullName evidence="2">Uncharacterized protein</fullName>
    </submittedName>
</protein>
<keyword evidence="3" id="KW-1185">Reference proteome</keyword>
<organism evidence="2 3">
    <name type="scientific">Liparis tanakae</name>
    <name type="common">Tanaka's snailfish</name>
    <dbReference type="NCBI Taxonomy" id="230148"/>
    <lineage>
        <taxon>Eukaryota</taxon>
        <taxon>Metazoa</taxon>
        <taxon>Chordata</taxon>
        <taxon>Craniata</taxon>
        <taxon>Vertebrata</taxon>
        <taxon>Euteleostomi</taxon>
        <taxon>Actinopterygii</taxon>
        <taxon>Neopterygii</taxon>
        <taxon>Teleostei</taxon>
        <taxon>Neoteleostei</taxon>
        <taxon>Acanthomorphata</taxon>
        <taxon>Eupercaria</taxon>
        <taxon>Perciformes</taxon>
        <taxon>Cottioidei</taxon>
        <taxon>Cottales</taxon>
        <taxon>Liparidae</taxon>
        <taxon>Liparis</taxon>
    </lineage>
</organism>
<gene>
    <name evidence="2" type="ORF">EYF80_018975</name>
</gene>
<dbReference type="EMBL" id="SRLO01000158">
    <property type="protein sequence ID" value="TNN70841.1"/>
    <property type="molecule type" value="Genomic_DNA"/>
</dbReference>
<accession>A0A4Z2HZ44</accession>
<comment type="caution">
    <text evidence="2">The sequence shown here is derived from an EMBL/GenBank/DDBJ whole genome shotgun (WGS) entry which is preliminary data.</text>
</comment>
<dbReference type="Proteomes" id="UP000314294">
    <property type="component" value="Unassembled WGS sequence"/>
</dbReference>
<sequence length="86" mass="9588">MLRISSSSLTASIVIGATNLAGGGPETSVLAVGLLDSERWIDAVSITASEREKKKTKIKIKKEKEKMKKKKKKMAKEKKMKKRKEK</sequence>
<reference evidence="2 3" key="1">
    <citation type="submission" date="2019-03" db="EMBL/GenBank/DDBJ databases">
        <title>First draft genome of Liparis tanakae, snailfish: a comprehensive survey of snailfish specific genes.</title>
        <authorList>
            <person name="Kim W."/>
            <person name="Song I."/>
            <person name="Jeong J.-H."/>
            <person name="Kim D."/>
            <person name="Kim S."/>
            <person name="Ryu S."/>
            <person name="Song J.Y."/>
            <person name="Lee S.K."/>
        </authorList>
    </citation>
    <scope>NUCLEOTIDE SEQUENCE [LARGE SCALE GENOMIC DNA]</scope>
    <source>
        <tissue evidence="2">Muscle</tissue>
    </source>
</reference>
<dbReference type="AlphaFoldDB" id="A0A4Z2HZ44"/>
<feature type="region of interest" description="Disordered" evidence="1">
    <location>
        <begin position="55"/>
        <end position="86"/>
    </location>
</feature>
<evidence type="ECO:0000256" key="1">
    <source>
        <dbReference type="SAM" id="MobiDB-lite"/>
    </source>
</evidence>
<name>A0A4Z2HZ44_9TELE</name>